<sequence length="309" mass="31956">MRLRALSFLFGLWLAHPALAGYRIQLLDPPGAQASQAFKINETGEVVGTYWENGGAHGFVYGDGVFDTVDYPGAAETRLLGLDDSGNAVGAYRADDGWHGFQAGLDTGGVPAVADSFVTAINNSAEFVGYWGPPGASHGFLNSFGTLHDPVDVPSATSTVLMGINDAGQIAGFYADVGGTHHGFYQNPDGALTTLDFGGQGVLGTYAQGIDANGLVVGYFDQQLGATVASHGFLWSGGAFTLFDVAEATATRLFGSNLAGQLVGEFTDAQGVRHGFLATPGTVPEPGMLALLGGGLVSLFAWRVRTVSG</sequence>
<feature type="domain" description="Ice-binding protein C-terminal" evidence="2">
    <location>
        <begin position="282"/>
        <end position="305"/>
    </location>
</feature>
<evidence type="ECO:0000259" key="2">
    <source>
        <dbReference type="Pfam" id="PF07589"/>
    </source>
</evidence>
<proteinExistence type="predicted"/>
<dbReference type="InterPro" id="IPR013424">
    <property type="entry name" value="Ice-binding_C"/>
</dbReference>
<dbReference type="EMBL" id="OZ026884">
    <property type="protein sequence ID" value="CAL1239598.1"/>
    <property type="molecule type" value="Genomic_DNA"/>
</dbReference>
<protein>
    <recommendedName>
        <fullName evidence="2">Ice-binding protein C-terminal domain-containing protein</fullName>
    </recommendedName>
</protein>
<organism evidence="3 4">
    <name type="scientific">Candidatus Methylocalor cossyra</name>
    <dbReference type="NCBI Taxonomy" id="3108543"/>
    <lineage>
        <taxon>Bacteria</taxon>
        <taxon>Pseudomonadati</taxon>
        <taxon>Pseudomonadota</taxon>
        <taxon>Gammaproteobacteria</taxon>
        <taxon>Methylococcales</taxon>
        <taxon>Methylococcaceae</taxon>
        <taxon>Candidatus Methylocalor</taxon>
    </lineage>
</organism>
<keyword evidence="4" id="KW-1185">Reference proteome</keyword>
<dbReference type="Pfam" id="PF07589">
    <property type="entry name" value="PEP-CTERM"/>
    <property type="match status" value="1"/>
</dbReference>
<gene>
    <name evidence="3" type="ORF">MECH1_V1_0822</name>
</gene>
<evidence type="ECO:0000313" key="3">
    <source>
        <dbReference type="EMBL" id="CAL1239598.1"/>
    </source>
</evidence>
<accession>A0ABP1C6A4</accession>
<feature type="chain" id="PRO_5046455002" description="Ice-binding protein C-terminal domain-containing protein" evidence="1">
    <location>
        <begin position="21"/>
        <end position="309"/>
    </location>
</feature>
<keyword evidence="1" id="KW-0732">Signal</keyword>
<feature type="signal peptide" evidence="1">
    <location>
        <begin position="1"/>
        <end position="20"/>
    </location>
</feature>
<evidence type="ECO:0000256" key="1">
    <source>
        <dbReference type="SAM" id="SignalP"/>
    </source>
</evidence>
<dbReference type="RefSeq" id="WP_348759141.1">
    <property type="nucleotide sequence ID" value="NZ_OZ026884.1"/>
</dbReference>
<name>A0ABP1C6A4_9GAMM</name>
<evidence type="ECO:0000313" key="4">
    <source>
        <dbReference type="Proteomes" id="UP001497493"/>
    </source>
</evidence>
<dbReference type="Proteomes" id="UP001497493">
    <property type="component" value="Chromosome"/>
</dbReference>
<reference evidence="3 4" key="1">
    <citation type="submission" date="2024-04" db="EMBL/GenBank/DDBJ databases">
        <authorList>
            <person name="Cremers G."/>
        </authorList>
    </citation>
    <scope>NUCLEOTIDE SEQUENCE [LARGE SCALE GENOMIC DNA]</scope>
    <source>
        <strain evidence="3">MeCH1-AG</strain>
    </source>
</reference>